<reference evidence="2 3" key="1">
    <citation type="journal article" date="2024" name="Plant J.">
        <title>Genome sequences and population genomics reveal climatic adaptation and genomic divergence between two closely related sweetgum species.</title>
        <authorList>
            <person name="Xu W.Q."/>
            <person name="Ren C.Q."/>
            <person name="Zhang X.Y."/>
            <person name="Comes H.P."/>
            <person name="Liu X.H."/>
            <person name="Li Y.G."/>
            <person name="Kettle C.J."/>
            <person name="Jalonen R."/>
            <person name="Gaisberger H."/>
            <person name="Ma Y.Z."/>
            <person name="Qiu Y.X."/>
        </authorList>
    </citation>
    <scope>NUCLEOTIDE SEQUENCE [LARGE SCALE GENOMIC DNA]</scope>
    <source>
        <strain evidence="2">Hangzhou</strain>
    </source>
</reference>
<name>A0AAP0NFW7_LIQFO</name>
<evidence type="ECO:0000313" key="2">
    <source>
        <dbReference type="EMBL" id="KAK9271040.1"/>
    </source>
</evidence>
<evidence type="ECO:0000256" key="1">
    <source>
        <dbReference type="SAM" id="MobiDB-lite"/>
    </source>
</evidence>
<organism evidence="2 3">
    <name type="scientific">Liquidambar formosana</name>
    <name type="common">Formosan gum</name>
    <dbReference type="NCBI Taxonomy" id="63359"/>
    <lineage>
        <taxon>Eukaryota</taxon>
        <taxon>Viridiplantae</taxon>
        <taxon>Streptophyta</taxon>
        <taxon>Embryophyta</taxon>
        <taxon>Tracheophyta</taxon>
        <taxon>Spermatophyta</taxon>
        <taxon>Magnoliopsida</taxon>
        <taxon>eudicotyledons</taxon>
        <taxon>Gunneridae</taxon>
        <taxon>Pentapetalae</taxon>
        <taxon>Saxifragales</taxon>
        <taxon>Altingiaceae</taxon>
        <taxon>Liquidambar</taxon>
    </lineage>
</organism>
<sequence>MNKLNARYTRKCDDNVIELIRFQIGSKVLMFESVDISVIFGIPIGQHGITFAAEGKPKSPFMNRRFGDVERISRTEIEKQIFLAANGTRVVNYEEVARFIMLHLCVTLLFTTKGRFLGWSYIQYIENLDRVTQYNWPDAIHSTLMLSIEKNINSLEKVNGCVILLLYWLCEWTNIIQPMCDDYLPQLVKWDLRELTEALNKQVIQNINFEKVLYLLRIVTCISQNEMWVSGAKSKNELGEEMHDPVQEEEEAEEEVEEGDEHTDPSHEMADLLHKEYEVKVEEEGLKEQDHDDEIREPIDQKAKEVGAEEEDITSKEE</sequence>
<proteinExistence type="predicted"/>
<evidence type="ECO:0008006" key="4">
    <source>
        <dbReference type="Google" id="ProtNLM"/>
    </source>
</evidence>
<comment type="caution">
    <text evidence="2">The sequence shown here is derived from an EMBL/GenBank/DDBJ whole genome shotgun (WGS) entry which is preliminary data.</text>
</comment>
<feature type="compositionally biased region" description="Basic and acidic residues" evidence="1">
    <location>
        <begin position="262"/>
        <end position="318"/>
    </location>
</feature>
<keyword evidence="3" id="KW-1185">Reference proteome</keyword>
<protein>
    <recommendedName>
        <fullName evidence="4">Aminotransferase-like plant mobile domain-containing protein</fullName>
    </recommendedName>
</protein>
<accession>A0AAP0NFW7</accession>
<dbReference type="AlphaFoldDB" id="A0AAP0NFW7"/>
<dbReference type="EMBL" id="JBBPBK010000014">
    <property type="protein sequence ID" value="KAK9271040.1"/>
    <property type="molecule type" value="Genomic_DNA"/>
</dbReference>
<feature type="compositionally biased region" description="Acidic residues" evidence="1">
    <location>
        <begin position="247"/>
        <end position="261"/>
    </location>
</feature>
<dbReference type="Proteomes" id="UP001415857">
    <property type="component" value="Unassembled WGS sequence"/>
</dbReference>
<evidence type="ECO:0000313" key="3">
    <source>
        <dbReference type="Proteomes" id="UP001415857"/>
    </source>
</evidence>
<gene>
    <name evidence="2" type="ORF">L1049_026629</name>
</gene>
<feature type="region of interest" description="Disordered" evidence="1">
    <location>
        <begin position="238"/>
        <end position="318"/>
    </location>
</feature>